<proteinExistence type="predicted"/>
<dbReference type="Proteomes" id="UP001551675">
    <property type="component" value="Unassembled WGS sequence"/>
</dbReference>
<sequence length="170" mass="18289">MTGVRDALAPVSGALLRRARLDADAMIAAAEHDAAQTLAVARRAAQDMIDEAREAGTSEARARADAVRVRAGRRARDIELAARREVVLELRRRAVAAVLALRDDPCYPRLVERLRELARESGGDDLIVREHPDGGVVGVGRGRRVDCSLGALAGRAVDALGAEAERLWAR</sequence>
<evidence type="ECO:0000313" key="2">
    <source>
        <dbReference type="Proteomes" id="UP001551675"/>
    </source>
</evidence>
<name>A0ABV3GGX6_MICGL</name>
<organism evidence="1 2">
    <name type="scientific">Microtetraspora glauca</name>
    <dbReference type="NCBI Taxonomy" id="1996"/>
    <lineage>
        <taxon>Bacteria</taxon>
        <taxon>Bacillati</taxon>
        <taxon>Actinomycetota</taxon>
        <taxon>Actinomycetes</taxon>
        <taxon>Streptosporangiales</taxon>
        <taxon>Streptosporangiaceae</taxon>
        <taxon>Microtetraspora</taxon>
    </lineage>
</organism>
<gene>
    <name evidence="1" type="ORF">AB0I59_19450</name>
</gene>
<reference evidence="1 2" key="1">
    <citation type="submission" date="2024-06" db="EMBL/GenBank/DDBJ databases">
        <title>The Natural Products Discovery Center: Release of the First 8490 Sequenced Strains for Exploring Actinobacteria Biosynthetic Diversity.</title>
        <authorList>
            <person name="Kalkreuter E."/>
            <person name="Kautsar S.A."/>
            <person name="Yang D."/>
            <person name="Bader C.D."/>
            <person name="Teijaro C.N."/>
            <person name="Fluegel L."/>
            <person name="Davis C.M."/>
            <person name="Simpson J.R."/>
            <person name="Lauterbach L."/>
            <person name="Steele A.D."/>
            <person name="Gui C."/>
            <person name="Meng S."/>
            <person name="Li G."/>
            <person name="Viehrig K."/>
            <person name="Ye F."/>
            <person name="Su P."/>
            <person name="Kiefer A.F."/>
            <person name="Nichols A."/>
            <person name="Cepeda A.J."/>
            <person name="Yan W."/>
            <person name="Fan B."/>
            <person name="Jiang Y."/>
            <person name="Adhikari A."/>
            <person name="Zheng C.-J."/>
            <person name="Schuster L."/>
            <person name="Cowan T.M."/>
            <person name="Smanski M.J."/>
            <person name="Chevrette M.G."/>
            <person name="De Carvalho L.P.S."/>
            <person name="Shen B."/>
        </authorList>
    </citation>
    <scope>NUCLEOTIDE SEQUENCE [LARGE SCALE GENOMIC DNA]</scope>
    <source>
        <strain evidence="1 2">NPDC050100</strain>
    </source>
</reference>
<comment type="caution">
    <text evidence="1">The sequence shown here is derived from an EMBL/GenBank/DDBJ whole genome shotgun (WGS) entry which is preliminary data.</text>
</comment>
<dbReference type="RefSeq" id="WP_358134503.1">
    <property type="nucleotide sequence ID" value="NZ_JBFALK010000010.1"/>
</dbReference>
<accession>A0ABV3GGX6</accession>
<dbReference type="EMBL" id="JBFALK010000010">
    <property type="protein sequence ID" value="MEV0970814.1"/>
    <property type="molecule type" value="Genomic_DNA"/>
</dbReference>
<keyword evidence="2" id="KW-1185">Reference proteome</keyword>
<protein>
    <submittedName>
        <fullName evidence="1">Uncharacterized protein</fullName>
    </submittedName>
</protein>
<evidence type="ECO:0000313" key="1">
    <source>
        <dbReference type="EMBL" id="MEV0970814.1"/>
    </source>
</evidence>